<dbReference type="EMBL" id="JBBPBN010000010">
    <property type="protein sequence ID" value="KAK9031510.1"/>
    <property type="molecule type" value="Genomic_DNA"/>
</dbReference>
<evidence type="ECO:0000256" key="4">
    <source>
        <dbReference type="ARBA" id="ARBA00023136"/>
    </source>
</evidence>
<keyword evidence="6" id="KW-0812">Transmembrane</keyword>
<keyword evidence="8" id="KW-1185">Reference proteome</keyword>
<name>A0ABR2T214_9ROSI</name>
<comment type="caution">
    <text evidence="7">The sequence shown here is derived from an EMBL/GenBank/DDBJ whole genome shotgun (WGS) entry which is preliminary data.</text>
</comment>
<keyword evidence="3" id="KW-0808">Transferase</keyword>
<evidence type="ECO:0000256" key="1">
    <source>
        <dbReference type="ARBA" id="ARBA00004606"/>
    </source>
</evidence>
<keyword evidence="6" id="KW-1133">Transmembrane helix</keyword>
<accession>A0ABR2T214</accession>
<evidence type="ECO:0000256" key="3">
    <source>
        <dbReference type="ARBA" id="ARBA00022679"/>
    </source>
</evidence>
<evidence type="ECO:0000256" key="2">
    <source>
        <dbReference type="ARBA" id="ARBA00022676"/>
    </source>
</evidence>
<keyword evidence="4 6" id="KW-0472">Membrane</keyword>
<dbReference type="InterPro" id="IPR003406">
    <property type="entry name" value="Glyco_trans_14"/>
</dbReference>
<dbReference type="PROSITE" id="PS00061">
    <property type="entry name" value="ADH_SHORT"/>
    <property type="match status" value="1"/>
</dbReference>
<dbReference type="InterPro" id="IPR002347">
    <property type="entry name" value="SDR_fam"/>
</dbReference>
<keyword evidence="2" id="KW-0328">Glycosyltransferase</keyword>
<dbReference type="PANTHER" id="PTHR45719">
    <property type="entry name" value="GLYCOSYLTRANSFERASE"/>
    <property type="match status" value="1"/>
</dbReference>
<dbReference type="InterPro" id="IPR020904">
    <property type="entry name" value="Sc_DH/Rdtase_CS"/>
</dbReference>
<dbReference type="InterPro" id="IPR036291">
    <property type="entry name" value="NAD(P)-bd_dom_sf"/>
</dbReference>
<sequence>MRISKLYSWFSGYYPWMVVFATALILFGNLSKSKNNQDEVSLKVSKFQKPLKLPNKGYGYPPVLAYWISGSNGDSKKMMRLLKAIYHPRNQYLLQLDSGSSDYERENLGFFIESETVFQTFGNVNVEGKSYAVNMMGSSALAATLHAAALLLKINSDWDWFIPLSASSYPLMTQDGSDSFGLDADLLHAFTSLPRDLNFIDYTSNQAWKQREEIDRVVVDPNLYYRSNTPIHYDVETRKPDAFKIFGGSPWVILSRYFMEFCVHGWDNIPRKLLMYFTNVAYPLETYFHTVICSSAEFQNTTVGNDLRYTILENSKLETLNTGSYGEMVAGEAVFAQPMQEDDPLLNMIDEDVLHRLPDKIVPGSWSSCRGVKGEEELCYRWADIDSVKPGSKGIKLAALGSNTAAVAAAAAAKTVLITGVSRGLGRALALELSKRGHTVIGCSRAQDKLNSLRSELSSPDRHLLLNVDVRSDNSVMELARVVMEKKFVPDIIVNNAGTINKNNRIWEVPVEEFDTVIDINVKGIANVLRHFIPLMLPKSRGIIVNMSSGWGRSGAALVAPYCASKWAVEGLSRAVAKEMPDGFAVVALSPGVINTEMLQSCFGSSASVYQTPEAWSLKAATMILNLTAADNGASLTV</sequence>
<dbReference type="PRINTS" id="PR00080">
    <property type="entry name" value="SDRFAMILY"/>
</dbReference>
<dbReference type="PANTHER" id="PTHR45719:SF11">
    <property type="entry name" value="OS01G0121800 PROTEIN"/>
    <property type="match status" value="1"/>
</dbReference>
<dbReference type="Gene3D" id="3.40.50.720">
    <property type="entry name" value="NAD(P)-binding Rossmann-like Domain"/>
    <property type="match status" value="1"/>
</dbReference>
<evidence type="ECO:0000256" key="5">
    <source>
        <dbReference type="ARBA" id="ARBA00023180"/>
    </source>
</evidence>
<reference evidence="7 8" key="1">
    <citation type="journal article" date="2024" name="G3 (Bethesda)">
        <title>Genome assembly of Hibiscus sabdariffa L. provides insights into metabolisms of medicinal natural products.</title>
        <authorList>
            <person name="Kim T."/>
        </authorList>
    </citation>
    <scope>NUCLEOTIDE SEQUENCE [LARGE SCALE GENOMIC DNA]</scope>
    <source>
        <strain evidence="7">TK-2024</strain>
        <tissue evidence="7">Old leaves</tissue>
    </source>
</reference>
<dbReference type="InterPro" id="IPR044610">
    <property type="entry name" value="GLCAT14A/B/C"/>
</dbReference>
<dbReference type="PRINTS" id="PR00081">
    <property type="entry name" value="GDHRDH"/>
</dbReference>
<evidence type="ECO:0000313" key="7">
    <source>
        <dbReference type="EMBL" id="KAK9031510.1"/>
    </source>
</evidence>
<dbReference type="CDD" id="cd05233">
    <property type="entry name" value="SDR_c"/>
    <property type="match status" value="1"/>
</dbReference>
<organism evidence="7 8">
    <name type="scientific">Hibiscus sabdariffa</name>
    <name type="common">roselle</name>
    <dbReference type="NCBI Taxonomy" id="183260"/>
    <lineage>
        <taxon>Eukaryota</taxon>
        <taxon>Viridiplantae</taxon>
        <taxon>Streptophyta</taxon>
        <taxon>Embryophyta</taxon>
        <taxon>Tracheophyta</taxon>
        <taxon>Spermatophyta</taxon>
        <taxon>Magnoliopsida</taxon>
        <taxon>eudicotyledons</taxon>
        <taxon>Gunneridae</taxon>
        <taxon>Pentapetalae</taxon>
        <taxon>rosids</taxon>
        <taxon>malvids</taxon>
        <taxon>Malvales</taxon>
        <taxon>Malvaceae</taxon>
        <taxon>Malvoideae</taxon>
        <taxon>Hibiscus</taxon>
    </lineage>
</organism>
<dbReference type="SUPFAM" id="SSF51735">
    <property type="entry name" value="NAD(P)-binding Rossmann-fold domains"/>
    <property type="match status" value="1"/>
</dbReference>
<dbReference type="Proteomes" id="UP001396334">
    <property type="component" value="Unassembled WGS sequence"/>
</dbReference>
<evidence type="ECO:0000313" key="8">
    <source>
        <dbReference type="Proteomes" id="UP001396334"/>
    </source>
</evidence>
<protein>
    <submittedName>
        <fullName evidence="7">Uncharacterized protein</fullName>
    </submittedName>
</protein>
<dbReference type="Pfam" id="PF02485">
    <property type="entry name" value="Branch"/>
    <property type="match status" value="1"/>
</dbReference>
<comment type="subcellular location">
    <subcellularLocation>
        <location evidence="1">Membrane</location>
        <topology evidence="1">Single-pass type II membrane protein</topology>
    </subcellularLocation>
</comment>
<evidence type="ECO:0000256" key="6">
    <source>
        <dbReference type="SAM" id="Phobius"/>
    </source>
</evidence>
<dbReference type="Pfam" id="PF00106">
    <property type="entry name" value="adh_short"/>
    <property type="match status" value="1"/>
</dbReference>
<gene>
    <name evidence="7" type="ORF">V6N11_032885</name>
</gene>
<keyword evidence="5" id="KW-0325">Glycoprotein</keyword>
<feature type="transmembrane region" description="Helical" evidence="6">
    <location>
        <begin position="12"/>
        <end position="30"/>
    </location>
</feature>
<proteinExistence type="predicted"/>